<evidence type="ECO:0000313" key="2">
    <source>
        <dbReference type="Proteomes" id="UP000290637"/>
    </source>
</evidence>
<evidence type="ECO:0000313" key="1">
    <source>
        <dbReference type="EMBL" id="QBE63271.1"/>
    </source>
</evidence>
<dbReference type="EMBL" id="CP035913">
    <property type="protein sequence ID" value="QBE63271.1"/>
    <property type="molecule type" value="Genomic_DNA"/>
</dbReference>
<dbReference type="OrthoDB" id="6630012at2"/>
<dbReference type="InterPro" id="IPR019238">
    <property type="entry name" value="AbiEi_2"/>
</dbReference>
<keyword evidence="2" id="KW-1185">Reference proteome</keyword>
<organism evidence="1 2">
    <name type="scientific">Pseudoduganella lutea</name>
    <dbReference type="NCBI Taxonomy" id="321985"/>
    <lineage>
        <taxon>Bacteria</taxon>
        <taxon>Pseudomonadati</taxon>
        <taxon>Pseudomonadota</taxon>
        <taxon>Betaproteobacteria</taxon>
        <taxon>Burkholderiales</taxon>
        <taxon>Oxalobacteraceae</taxon>
        <taxon>Telluria group</taxon>
        <taxon>Pseudoduganella</taxon>
    </lineage>
</organism>
<dbReference type="RefSeq" id="WP_130186400.1">
    <property type="nucleotide sequence ID" value="NZ_CP035913.1"/>
</dbReference>
<gene>
    <name evidence="1" type="ORF">EWM63_10115</name>
</gene>
<dbReference type="Proteomes" id="UP000290637">
    <property type="component" value="Chromosome"/>
</dbReference>
<name>A0A4P6KVU5_9BURK</name>
<sequence>MNAKGMERTLAIWLPKVLAALRSSAGIEGHVTPESMLSEGMVELAVNGTLLTYTCEFKVRIPHFAALADMKARTRFGPPILLITPAISQEMALRCRTAGVQFLDSAGNAYLSNGQGMFIFVAGLKAAVDDVPLEATSLTTPAALRMVLAFLAKPPLINAPYREISWAAKVSTGSIGHVFHSLAARNFLATTGTGRHLKNERLLIGEWSAGYANRLRPKLERLRFATDNVDRFYKWRPTPGVAAWGGEMAAAIITKHLKPQQLTIYLDMHVPGALNEIVTQFRLRKDNQGAIEIVQPFWELDALEVTPGIAPLPLVYADLLVSGDPRNIEVASHLLEKMNDA</sequence>
<reference evidence="1 2" key="1">
    <citation type="submission" date="2019-02" db="EMBL/GenBank/DDBJ databases">
        <title>Draft Genome Sequences of Six Type Strains of the Genus Massilia.</title>
        <authorList>
            <person name="Miess H."/>
            <person name="Frediansyhah A."/>
            <person name="Gross H."/>
        </authorList>
    </citation>
    <scope>NUCLEOTIDE SEQUENCE [LARGE SCALE GENOMIC DNA]</scope>
    <source>
        <strain evidence="1 2">DSM 17473</strain>
    </source>
</reference>
<protein>
    <submittedName>
        <fullName evidence="1">Uncharacterized protein</fullName>
    </submittedName>
</protein>
<dbReference type="Pfam" id="PF09952">
    <property type="entry name" value="AbiEi_2"/>
    <property type="match status" value="1"/>
</dbReference>
<dbReference type="KEGG" id="plue:EWM63_10115"/>
<dbReference type="AlphaFoldDB" id="A0A4P6KVU5"/>
<proteinExistence type="predicted"/>
<accession>A0A4P6KVU5</accession>